<gene>
    <name evidence="8" type="ORF">HD601_001706</name>
</gene>
<keyword evidence="2" id="KW-1003">Cell membrane</keyword>
<name>A0A7W9GP57_9ACTN</name>
<feature type="transmembrane region" description="Helical" evidence="6">
    <location>
        <begin position="59"/>
        <end position="80"/>
    </location>
</feature>
<dbReference type="PANTHER" id="PTHR43124:SF5">
    <property type="entry name" value="PURINE RIBONUCLEOSIDE EFFLUX PUMP NEPI"/>
    <property type="match status" value="1"/>
</dbReference>
<dbReference type="SUPFAM" id="SSF103473">
    <property type="entry name" value="MFS general substrate transporter"/>
    <property type="match status" value="1"/>
</dbReference>
<dbReference type="PROSITE" id="PS50850">
    <property type="entry name" value="MFS"/>
    <property type="match status" value="1"/>
</dbReference>
<keyword evidence="5 6" id="KW-0472">Membrane</keyword>
<dbReference type="PANTHER" id="PTHR43124">
    <property type="entry name" value="PURINE EFFLUX PUMP PBUE"/>
    <property type="match status" value="1"/>
</dbReference>
<dbReference type="AlphaFoldDB" id="A0A7W9GP57"/>
<dbReference type="InterPro" id="IPR036259">
    <property type="entry name" value="MFS_trans_sf"/>
</dbReference>
<feature type="transmembrane region" description="Helical" evidence="6">
    <location>
        <begin position="20"/>
        <end position="39"/>
    </location>
</feature>
<feature type="domain" description="Major facilitator superfamily (MFS) profile" evidence="7">
    <location>
        <begin position="21"/>
        <end position="390"/>
    </location>
</feature>
<evidence type="ECO:0000256" key="5">
    <source>
        <dbReference type="ARBA" id="ARBA00023136"/>
    </source>
</evidence>
<evidence type="ECO:0000256" key="4">
    <source>
        <dbReference type="ARBA" id="ARBA00022989"/>
    </source>
</evidence>
<dbReference type="GO" id="GO:0022857">
    <property type="term" value="F:transmembrane transporter activity"/>
    <property type="evidence" value="ECO:0007669"/>
    <property type="project" value="InterPro"/>
</dbReference>
<dbReference type="GO" id="GO:0005886">
    <property type="term" value="C:plasma membrane"/>
    <property type="evidence" value="ECO:0007669"/>
    <property type="project" value="UniProtKB-SubCell"/>
</dbReference>
<evidence type="ECO:0000256" key="2">
    <source>
        <dbReference type="ARBA" id="ARBA00022475"/>
    </source>
</evidence>
<dbReference type="InterPro" id="IPR011701">
    <property type="entry name" value="MFS"/>
</dbReference>
<dbReference type="RefSeq" id="WP_221440710.1">
    <property type="nucleotide sequence ID" value="NZ_JACHMM010000001.1"/>
</dbReference>
<feature type="transmembrane region" description="Helical" evidence="6">
    <location>
        <begin position="117"/>
        <end position="137"/>
    </location>
</feature>
<dbReference type="Proteomes" id="UP000542813">
    <property type="component" value="Unassembled WGS sequence"/>
</dbReference>
<feature type="transmembrane region" description="Helical" evidence="6">
    <location>
        <begin position="218"/>
        <end position="239"/>
    </location>
</feature>
<feature type="transmembrane region" description="Helical" evidence="6">
    <location>
        <begin position="173"/>
        <end position="192"/>
    </location>
</feature>
<protein>
    <submittedName>
        <fullName evidence="8">DHA1 family purine ribonucleoside efflux pump-like MFS transporter</fullName>
    </submittedName>
</protein>
<evidence type="ECO:0000313" key="8">
    <source>
        <dbReference type="EMBL" id="MBB5787131.1"/>
    </source>
</evidence>
<feature type="transmembrane region" description="Helical" evidence="6">
    <location>
        <begin position="365"/>
        <end position="385"/>
    </location>
</feature>
<dbReference type="InterPro" id="IPR050189">
    <property type="entry name" value="MFS_Efflux_Transporters"/>
</dbReference>
<dbReference type="InterPro" id="IPR020846">
    <property type="entry name" value="MFS_dom"/>
</dbReference>
<feature type="transmembrane region" description="Helical" evidence="6">
    <location>
        <begin position="251"/>
        <end position="271"/>
    </location>
</feature>
<feature type="transmembrane region" description="Helical" evidence="6">
    <location>
        <begin position="87"/>
        <end position="111"/>
    </location>
</feature>
<reference evidence="8 9" key="1">
    <citation type="submission" date="2020-08" db="EMBL/GenBank/DDBJ databases">
        <title>Sequencing the genomes of 1000 actinobacteria strains.</title>
        <authorList>
            <person name="Klenk H.-P."/>
        </authorList>
    </citation>
    <scope>NUCLEOTIDE SEQUENCE [LARGE SCALE GENOMIC DNA]</scope>
    <source>
        <strain evidence="8 9">DSM 102122</strain>
    </source>
</reference>
<organism evidence="8 9">
    <name type="scientific">Jiangella mangrovi</name>
    <dbReference type="NCBI Taxonomy" id="1524084"/>
    <lineage>
        <taxon>Bacteria</taxon>
        <taxon>Bacillati</taxon>
        <taxon>Actinomycetota</taxon>
        <taxon>Actinomycetes</taxon>
        <taxon>Jiangellales</taxon>
        <taxon>Jiangellaceae</taxon>
        <taxon>Jiangella</taxon>
    </lineage>
</organism>
<dbReference type="CDD" id="cd17324">
    <property type="entry name" value="MFS_NepI_like"/>
    <property type="match status" value="1"/>
</dbReference>
<dbReference type="Pfam" id="PF07690">
    <property type="entry name" value="MFS_1"/>
    <property type="match status" value="1"/>
</dbReference>
<feature type="transmembrane region" description="Helical" evidence="6">
    <location>
        <begin position="278"/>
        <end position="297"/>
    </location>
</feature>
<keyword evidence="3 6" id="KW-0812">Transmembrane</keyword>
<accession>A0A7W9GP57</accession>
<feature type="transmembrane region" description="Helical" evidence="6">
    <location>
        <begin position="149"/>
        <end position="167"/>
    </location>
</feature>
<dbReference type="Gene3D" id="1.20.1250.20">
    <property type="entry name" value="MFS general substrate transporter like domains"/>
    <property type="match status" value="1"/>
</dbReference>
<keyword evidence="4 6" id="KW-1133">Transmembrane helix</keyword>
<comment type="subcellular location">
    <subcellularLocation>
        <location evidence="1">Cell membrane</location>
        <topology evidence="1">Multi-pass membrane protein</topology>
    </subcellularLocation>
</comment>
<feature type="transmembrane region" description="Helical" evidence="6">
    <location>
        <begin position="337"/>
        <end position="359"/>
    </location>
</feature>
<proteinExistence type="predicted"/>
<feature type="transmembrane region" description="Helical" evidence="6">
    <location>
        <begin position="303"/>
        <end position="325"/>
    </location>
</feature>
<evidence type="ECO:0000313" key="9">
    <source>
        <dbReference type="Proteomes" id="UP000542813"/>
    </source>
</evidence>
<keyword evidence="9" id="KW-1185">Reference proteome</keyword>
<evidence type="ECO:0000256" key="1">
    <source>
        <dbReference type="ARBA" id="ARBA00004651"/>
    </source>
</evidence>
<evidence type="ECO:0000256" key="6">
    <source>
        <dbReference type="SAM" id="Phobius"/>
    </source>
</evidence>
<comment type="caution">
    <text evidence="8">The sequence shown here is derived from an EMBL/GenBank/DDBJ whole genome shotgun (WGS) entry which is preliminary data.</text>
</comment>
<evidence type="ECO:0000259" key="7">
    <source>
        <dbReference type="PROSITE" id="PS50850"/>
    </source>
</evidence>
<dbReference type="EMBL" id="JACHMM010000001">
    <property type="protein sequence ID" value="MBB5787131.1"/>
    <property type="molecule type" value="Genomic_DNA"/>
</dbReference>
<evidence type="ECO:0000256" key="3">
    <source>
        <dbReference type="ARBA" id="ARBA00022692"/>
    </source>
</evidence>
<sequence>MASSSPHARTALDTVDRPSWTPIVALSAAMAMLVASEFLPASVLPALAADIGVSEGVAGLAVAATAIAGAITAPSIAVLLPRTDRRTMLVGLLAAGSVANLVVAAAPNFAVLLAGRLLLGVAIAGAWSFAFGAGVHAMGGRERAVSSGVAFGVSLATVVGVPVAAIVGDQIGWRAAFGGAAALTAVTAAGVARALPPVPAHPGAGIGMLREALRHRRLLAGAGCIVLVAFGNFAAYPYIRIATERIDPGATTWLLVAWGVGGVAGTVLAGVVAVRLRLLAALAPTLLGVSLLVAATASTVPVLTAAIVLWGLAFNMVPVATQLWVTRVESERVESAMSLQVTAFQVAITAGSAAGGALLDAYGVRWPFVVGAVAAVAAGLGFALLRIPAR</sequence>